<gene>
    <name evidence="1" type="ORF">GQ602_004292</name>
</gene>
<dbReference type="EMBL" id="JAACLJ010000004">
    <property type="protein sequence ID" value="KAF4587599.1"/>
    <property type="molecule type" value="Genomic_DNA"/>
</dbReference>
<dbReference type="AlphaFoldDB" id="A0A8H4Q6I0"/>
<reference evidence="1 2" key="1">
    <citation type="journal article" date="2020" name="G3 (Bethesda)">
        <title>Genetic Underpinnings of Host Manipulation by Ophiocordyceps as Revealed by Comparative Transcriptomics.</title>
        <authorList>
            <person name="Will I."/>
            <person name="Das B."/>
            <person name="Trinh T."/>
            <person name="Brachmann A."/>
            <person name="Ohm R.A."/>
            <person name="de Bekker C."/>
        </authorList>
    </citation>
    <scope>NUCLEOTIDE SEQUENCE [LARGE SCALE GENOMIC DNA]</scope>
    <source>
        <strain evidence="1 2">EC05</strain>
    </source>
</reference>
<dbReference type="Proteomes" id="UP000562929">
    <property type="component" value="Unassembled WGS sequence"/>
</dbReference>
<accession>A0A8H4Q6I0</accession>
<evidence type="ECO:0000313" key="1">
    <source>
        <dbReference type="EMBL" id="KAF4587599.1"/>
    </source>
</evidence>
<keyword evidence="2" id="KW-1185">Reference proteome</keyword>
<name>A0A8H4Q6I0_9HYPO</name>
<sequence length="70" mass="8063">MLQHRRPGTTDLPRGTRTCRLELAELITRVHLHVVSTDVALSLCPLFFWNFLDRLIVDNSRPTTPPPSRQ</sequence>
<proteinExistence type="predicted"/>
<evidence type="ECO:0000313" key="2">
    <source>
        <dbReference type="Proteomes" id="UP000562929"/>
    </source>
</evidence>
<protein>
    <submittedName>
        <fullName evidence="1">Uncharacterized protein</fullName>
    </submittedName>
</protein>
<comment type="caution">
    <text evidence="1">The sequence shown here is derived from an EMBL/GenBank/DDBJ whole genome shotgun (WGS) entry which is preliminary data.</text>
</comment>
<organism evidence="1 2">
    <name type="scientific">Ophiocordyceps camponoti-floridani</name>
    <dbReference type="NCBI Taxonomy" id="2030778"/>
    <lineage>
        <taxon>Eukaryota</taxon>
        <taxon>Fungi</taxon>
        <taxon>Dikarya</taxon>
        <taxon>Ascomycota</taxon>
        <taxon>Pezizomycotina</taxon>
        <taxon>Sordariomycetes</taxon>
        <taxon>Hypocreomycetidae</taxon>
        <taxon>Hypocreales</taxon>
        <taxon>Ophiocordycipitaceae</taxon>
        <taxon>Ophiocordyceps</taxon>
    </lineage>
</organism>